<dbReference type="InterPro" id="IPR039353">
    <property type="entry name" value="TF_Adf1"/>
</dbReference>
<dbReference type="EMBL" id="CATQJL010000223">
    <property type="protein sequence ID" value="CAJ0599246.1"/>
    <property type="molecule type" value="Genomic_DNA"/>
</dbReference>
<feature type="region of interest" description="Disordered" evidence="1">
    <location>
        <begin position="50"/>
        <end position="114"/>
    </location>
</feature>
<dbReference type="PROSITE" id="PS51029">
    <property type="entry name" value="MADF"/>
    <property type="match status" value="1"/>
</dbReference>
<proteinExistence type="predicted"/>
<comment type="caution">
    <text evidence="3">The sequence shown here is derived from an EMBL/GenBank/DDBJ whole genome shotgun (WGS) entry which is preliminary data.</text>
</comment>
<organism evidence="3 4">
    <name type="scientific">Cylicocyclus nassatus</name>
    <name type="common">Nematode worm</name>
    <dbReference type="NCBI Taxonomy" id="53992"/>
    <lineage>
        <taxon>Eukaryota</taxon>
        <taxon>Metazoa</taxon>
        <taxon>Ecdysozoa</taxon>
        <taxon>Nematoda</taxon>
        <taxon>Chromadorea</taxon>
        <taxon>Rhabditida</taxon>
        <taxon>Rhabditina</taxon>
        <taxon>Rhabditomorpha</taxon>
        <taxon>Strongyloidea</taxon>
        <taxon>Strongylidae</taxon>
        <taxon>Cylicocyclus</taxon>
    </lineage>
</organism>
<dbReference type="GO" id="GO:0006357">
    <property type="term" value="P:regulation of transcription by RNA polymerase II"/>
    <property type="evidence" value="ECO:0007669"/>
    <property type="project" value="TreeGrafter"/>
</dbReference>
<dbReference type="GO" id="GO:0005667">
    <property type="term" value="C:transcription regulator complex"/>
    <property type="evidence" value="ECO:0007669"/>
    <property type="project" value="TreeGrafter"/>
</dbReference>
<dbReference type="GO" id="GO:0005634">
    <property type="term" value="C:nucleus"/>
    <property type="evidence" value="ECO:0007669"/>
    <property type="project" value="TreeGrafter"/>
</dbReference>
<accession>A0AA36GW47</accession>
<feature type="domain" description="MADF" evidence="2">
    <location>
        <begin position="1"/>
        <end position="93"/>
    </location>
</feature>
<feature type="compositionally biased region" description="Polar residues" evidence="1">
    <location>
        <begin position="83"/>
        <end position="93"/>
    </location>
</feature>
<feature type="compositionally biased region" description="Basic and acidic residues" evidence="1">
    <location>
        <begin position="50"/>
        <end position="62"/>
    </location>
</feature>
<dbReference type="InterPro" id="IPR006578">
    <property type="entry name" value="MADF-dom"/>
</dbReference>
<feature type="non-terminal residue" evidence="3">
    <location>
        <position position="114"/>
    </location>
</feature>
<dbReference type="Pfam" id="PF10545">
    <property type="entry name" value="MADF_DNA_bdg"/>
    <property type="match status" value="1"/>
</dbReference>
<evidence type="ECO:0000256" key="1">
    <source>
        <dbReference type="SAM" id="MobiDB-lite"/>
    </source>
</evidence>
<name>A0AA36GW47_CYLNA</name>
<dbReference type="SMART" id="SM00595">
    <property type="entry name" value="MADF"/>
    <property type="match status" value="1"/>
</dbReference>
<dbReference type="PANTHER" id="PTHR12243">
    <property type="entry name" value="MADF DOMAIN TRANSCRIPTION FACTOR"/>
    <property type="match status" value="1"/>
</dbReference>
<reference evidence="3" key="1">
    <citation type="submission" date="2023-07" db="EMBL/GenBank/DDBJ databases">
        <authorList>
            <consortium name="CYATHOMIX"/>
        </authorList>
    </citation>
    <scope>NUCLEOTIDE SEQUENCE</scope>
    <source>
        <strain evidence="3">N/A</strain>
    </source>
</reference>
<evidence type="ECO:0000313" key="4">
    <source>
        <dbReference type="Proteomes" id="UP001176961"/>
    </source>
</evidence>
<evidence type="ECO:0000313" key="3">
    <source>
        <dbReference type="EMBL" id="CAJ0599246.1"/>
    </source>
</evidence>
<feature type="compositionally biased region" description="Acidic residues" evidence="1">
    <location>
        <begin position="102"/>
        <end position="114"/>
    </location>
</feature>
<feature type="compositionally biased region" description="Low complexity" evidence="1">
    <location>
        <begin position="66"/>
        <end position="76"/>
    </location>
</feature>
<dbReference type="Proteomes" id="UP001176961">
    <property type="component" value="Unassembled WGS sequence"/>
</dbReference>
<sequence>EIENEPVIWDVNHKDYYRKDRKNAAWDRICDRLCELGYDCVVPQLKKEWKSMRDAHNRERPRPQTGSAARAGSAARPIHGMSRSLSFLNTSHVSGPRMTNIADEDDDIDLTDEN</sequence>
<keyword evidence="4" id="KW-1185">Reference proteome</keyword>
<gene>
    <name evidence="3" type="ORF">CYNAS_LOCUS11229</name>
</gene>
<protein>
    <recommendedName>
        <fullName evidence="2">MADF domain-containing protein</fullName>
    </recommendedName>
</protein>
<dbReference type="PANTHER" id="PTHR12243:SF64">
    <property type="entry name" value="DORSAL INTERACTING PROTEIN 3-RELATED"/>
    <property type="match status" value="1"/>
</dbReference>
<dbReference type="AlphaFoldDB" id="A0AA36GW47"/>
<feature type="non-terminal residue" evidence="3">
    <location>
        <position position="1"/>
    </location>
</feature>
<evidence type="ECO:0000259" key="2">
    <source>
        <dbReference type="PROSITE" id="PS51029"/>
    </source>
</evidence>